<evidence type="ECO:0000256" key="10">
    <source>
        <dbReference type="SAM" id="SignalP"/>
    </source>
</evidence>
<dbReference type="GO" id="GO:0044718">
    <property type="term" value="P:siderophore transmembrane transport"/>
    <property type="evidence" value="ECO:0007669"/>
    <property type="project" value="TreeGrafter"/>
</dbReference>
<keyword evidence="3 9" id="KW-0813">Transport</keyword>
<dbReference type="Gene3D" id="2.170.130.10">
    <property type="entry name" value="TonB-dependent receptor, plug domain"/>
    <property type="match status" value="1"/>
</dbReference>
<dbReference type="InterPro" id="IPR039426">
    <property type="entry name" value="TonB-dep_rcpt-like"/>
</dbReference>
<dbReference type="InterPro" id="IPR012910">
    <property type="entry name" value="Plug_dom"/>
</dbReference>
<dbReference type="PANTHER" id="PTHR30069">
    <property type="entry name" value="TONB-DEPENDENT OUTER MEMBRANE RECEPTOR"/>
    <property type="match status" value="1"/>
</dbReference>
<comment type="caution">
    <text evidence="12">The sequence shown here is derived from an EMBL/GenBank/DDBJ whole genome shotgun (WGS) entry which is preliminary data.</text>
</comment>
<evidence type="ECO:0000256" key="6">
    <source>
        <dbReference type="ARBA" id="ARBA00023136"/>
    </source>
</evidence>
<comment type="similarity">
    <text evidence="2 9">Belongs to the TonB-dependent receptor family.</text>
</comment>
<keyword evidence="5 9" id="KW-0812">Transmembrane</keyword>
<dbReference type="InterPro" id="IPR036942">
    <property type="entry name" value="Beta-barrel_TonB_sf"/>
</dbReference>
<dbReference type="PANTHER" id="PTHR30069:SF36">
    <property type="entry name" value="BLL6948 PROTEIN"/>
    <property type="match status" value="1"/>
</dbReference>
<dbReference type="OrthoDB" id="99480at2"/>
<organism evidence="12 13">
    <name type="scientific">Duganella phyllosphaerae</name>
    <dbReference type="NCBI Taxonomy" id="762836"/>
    <lineage>
        <taxon>Bacteria</taxon>
        <taxon>Pseudomonadati</taxon>
        <taxon>Pseudomonadota</taxon>
        <taxon>Betaproteobacteria</taxon>
        <taxon>Burkholderiales</taxon>
        <taxon>Oxalobacteraceae</taxon>
        <taxon>Telluria group</taxon>
        <taxon>Duganella</taxon>
    </lineage>
</organism>
<dbReference type="SUPFAM" id="SSF56935">
    <property type="entry name" value="Porins"/>
    <property type="match status" value="1"/>
</dbReference>
<gene>
    <name evidence="12" type="primary">btuB_3</name>
    <name evidence="12" type="ORF">DUPY_17850</name>
</gene>
<keyword evidence="10" id="KW-0732">Signal</keyword>
<dbReference type="GO" id="GO:0009279">
    <property type="term" value="C:cell outer membrane"/>
    <property type="evidence" value="ECO:0007669"/>
    <property type="project" value="UniProtKB-SubCell"/>
</dbReference>
<dbReference type="GO" id="GO:0015344">
    <property type="term" value="F:siderophore uptake transmembrane transporter activity"/>
    <property type="evidence" value="ECO:0007669"/>
    <property type="project" value="TreeGrafter"/>
</dbReference>
<feature type="signal peptide" evidence="10">
    <location>
        <begin position="1"/>
        <end position="24"/>
    </location>
</feature>
<keyword evidence="13" id="KW-1185">Reference proteome</keyword>
<comment type="subcellular location">
    <subcellularLocation>
        <location evidence="1 9">Cell outer membrane</location>
        <topology evidence="1 9">Multi-pass membrane protein</topology>
    </subcellularLocation>
</comment>
<proteinExistence type="inferred from homology"/>
<sequence>MRFNMVVGWLGGLLAAVFAPAAVASNAAATIAEEEPAPPRVTVMGNYDNAVGTSDAASEGTVTASLIANRPALRTGELLEFVPGMIVTQHSGDGKANQYFLRGFNLDHGTDFATYVDAMPVNMRSNAHGQGYSDLNFIIPELVQRIDYRKGPYFADEGDFSSAGAARLGLVDTLPQGLASVTLGSYGYQRAVLADSFNTGSGRLLYGVDAGRNDGPWDTPENVRKASALLRYSSGDAQQGYNVTAMAYRNRWNATDQVPQRAVAQGLIDRYGVIDASDGGKTDRASLSWNMHSKSADRVTEAAAYIVRSRLDLFSNFTYFLNDPVNGDQFQQSERRTMTGANASTAWLANWGGIDVRNKVGVQTRYDHISPLGLYATVARARIATVREDRVNEGSAGFYVENTAYWQPTLRTVLGVRHDVYRFDVNSDKVTAHRTSPKLAVILGPWASTEYFINYGGGFHSNDARGVVQAVDPATPLVATRGAELGVRSEWLPGLQTSLSLWTLDIDSELVFAGDSGQTEASRPSRRRGVEWTSHYIAAPWLLFDLDLSASRARYRQDDPAGNYVPESINKVASFGVTVKDLGRWQGALEVRYFGQRPLLEDNSVRSRSTTLMYGRIGYQLTPSTRVTLDGFNLLNRKASDIDYYYASRLPGEPADGVDDSHFHPVEQRTARLTLNHRF</sequence>
<feature type="chain" id="PRO_5009207844" evidence="10">
    <location>
        <begin position="25"/>
        <end position="679"/>
    </location>
</feature>
<evidence type="ECO:0000256" key="8">
    <source>
        <dbReference type="ARBA" id="ARBA00023237"/>
    </source>
</evidence>
<evidence type="ECO:0000256" key="4">
    <source>
        <dbReference type="ARBA" id="ARBA00022452"/>
    </source>
</evidence>
<evidence type="ECO:0000256" key="1">
    <source>
        <dbReference type="ARBA" id="ARBA00004571"/>
    </source>
</evidence>
<evidence type="ECO:0000259" key="11">
    <source>
        <dbReference type="Pfam" id="PF07715"/>
    </source>
</evidence>
<dbReference type="AlphaFoldDB" id="A0A1E7WW13"/>
<keyword evidence="4 9" id="KW-1134">Transmembrane beta strand</keyword>
<dbReference type="EMBL" id="LROM01000071">
    <property type="protein sequence ID" value="OFA03969.1"/>
    <property type="molecule type" value="Genomic_DNA"/>
</dbReference>
<feature type="domain" description="TonB-dependent receptor plug" evidence="11">
    <location>
        <begin position="58"/>
        <end position="165"/>
    </location>
</feature>
<dbReference type="InterPro" id="IPR037066">
    <property type="entry name" value="Plug_dom_sf"/>
</dbReference>
<protein>
    <submittedName>
        <fullName evidence="12">Vitamin B12 transporter BtuB</fullName>
    </submittedName>
</protein>
<evidence type="ECO:0000256" key="3">
    <source>
        <dbReference type="ARBA" id="ARBA00022448"/>
    </source>
</evidence>
<evidence type="ECO:0000256" key="5">
    <source>
        <dbReference type="ARBA" id="ARBA00022692"/>
    </source>
</evidence>
<evidence type="ECO:0000256" key="7">
    <source>
        <dbReference type="ARBA" id="ARBA00023170"/>
    </source>
</evidence>
<evidence type="ECO:0000256" key="2">
    <source>
        <dbReference type="ARBA" id="ARBA00009810"/>
    </source>
</evidence>
<keyword evidence="8 9" id="KW-0998">Cell outer membrane</keyword>
<evidence type="ECO:0000313" key="13">
    <source>
        <dbReference type="Proteomes" id="UP000175989"/>
    </source>
</evidence>
<reference evidence="13" key="1">
    <citation type="journal article" date="2016" name="Front. Microbiol.">
        <title>Molecular Keys to the Janthinobacterium and Duganella spp. Interaction with the Plant Pathogen Fusarium graminearum.</title>
        <authorList>
            <person name="Haack F.S."/>
            <person name="Poehlein A."/>
            <person name="Kroger C."/>
            <person name="Voigt C.A."/>
            <person name="Piepenbring M."/>
            <person name="Bode H.B."/>
            <person name="Daniel R."/>
            <person name="Schafer W."/>
            <person name="Streit W.R."/>
        </authorList>
    </citation>
    <scope>NUCLEOTIDE SEQUENCE [LARGE SCALE GENOMIC DNA]</scope>
    <source>
        <strain evidence="13">T54</strain>
    </source>
</reference>
<name>A0A1E7WW13_9BURK</name>
<dbReference type="PATRIC" id="fig|762836.4.peg.1856"/>
<keyword evidence="7" id="KW-0675">Receptor</keyword>
<accession>A0A1E7WW13</accession>
<dbReference type="Gene3D" id="2.40.170.20">
    <property type="entry name" value="TonB-dependent receptor, beta-barrel domain"/>
    <property type="match status" value="1"/>
</dbReference>
<evidence type="ECO:0000256" key="9">
    <source>
        <dbReference type="PROSITE-ProRule" id="PRU01360"/>
    </source>
</evidence>
<dbReference type="Pfam" id="PF07715">
    <property type="entry name" value="Plug"/>
    <property type="match status" value="1"/>
</dbReference>
<evidence type="ECO:0000313" key="12">
    <source>
        <dbReference type="EMBL" id="OFA03969.1"/>
    </source>
</evidence>
<dbReference type="PROSITE" id="PS52016">
    <property type="entry name" value="TONB_DEPENDENT_REC_3"/>
    <property type="match status" value="1"/>
</dbReference>
<dbReference type="Proteomes" id="UP000175989">
    <property type="component" value="Unassembled WGS sequence"/>
</dbReference>
<keyword evidence="6 9" id="KW-0472">Membrane</keyword>